<name>A0ABY7WQC4_9LACO</name>
<keyword evidence="6 8" id="KW-0326">Glycosidase</keyword>
<evidence type="ECO:0000256" key="5">
    <source>
        <dbReference type="ARBA" id="ARBA00022801"/>
    </source>
</evidence>
<dbReference type="GO" id="GO:0004564">
    <property type="term" value="F:beta-fructofuranosidase activity"/>
    <property type="evidence" value="ECO:0007669"/>
    <property type="project" value="UniProtKB-EC"/>
</dbReference>
<keyword evidence="8" id="KW-0119">Carbohydrate metabolism</keyword>
<dbReference type="InterPro" id="IPR023296">
    <property type="entry name" value="Glyco_hydro_beta-prop_sf"/>
</dbReference>
<evidence type="ECO:0000256" key="4">
    <source>
        <dbReference type="ARBA" id="ARBA00019623"/>
    </source>
</evidence>
<dbReference type="Pfam" id="PF00251">
    <property type="entry name" value="Glyco_hydro_32N"/>
    <property type="match status" value="1"/>
</dbReference>
<dbReference type="NCBIfam" id="TIGR01322">
    <property type="entry name" value="scrB_fam"/>
    <property type="match status" value="1"/>
</dbReference>
<dbReference type="Gene3D" id="2.115.10.20">
    <property type="entry name" value="Glycosyl hydrolase domain, family 43"/>
    <property type="match status" value="1"/>
</dbReference>
<evidence type="ECO:0000313" key="10">
    <source>
        <dbReference type="EMBL" id="WDF82397.1"/>
    </source>
</evidence>
<dbReference type="EC" id="3.2.1.26" evidence="3 8"/>
<dbReference type="InterPro" id="IPR018053">
    <property type="entry name" value="Glyco_hydro_32_AS"/>
</dbReference>
<dbReference type="InterPro" id="IPR006232">
    <property type="entry name" value="Suc6P_hydrolase"/>
</dbReference>
<reference evidence="10 11" key="1">
    <citation type="submission" date="2023-02" db="EMBL/GenBank/DDBJ databases">
        <title>Genome sequence of Lacticaseibacillus sp. KACC 23028.</title>
        <authorList>
            <person name="Kim S."/>
            <person name="Heo J."/>
            <person name="Kwon S.-W."/>
        </authorList>
    </citation>
    <scope>NUCLEOTIDE SEQUENCE [LARGE SCALE GENOMIC DNA]</scope>
    <source>
        <strain evidence="10 11">KACC 23028</strain>
    </source>
</reference>
<dbReference type="SMART" id="SM00640">
    <property type="entry name" value="Glyco_32"/>
    <property type="match status" value="1"/>
</dbReference>
<evidence type="ECO:0000256" key="2">
    <source>
        <dbReference type="ARBA" id="ARBA00009902"/>
    </source>
</evidence>
<evidence type="ECO:0000256" key="8">
    <source>
        <dbReference type="RuleBase" id="RU365015"/>
    </source>
</evidence>
<evidence type="ECO:0000256" key="3">
    <source>
        <dbReference type="ARBA" id="ARBA00012758"/>
    </source>
</evidence>
<dbReference type="SUPFAM" id="SSF49899">
    <property type="entry name" value="Concanavalin A-like lectins/glucanases"/>
    <property type="match status" value="1"/>
</dbReference>
<evidence type="ECO:0000256" key="6">
    <source>
        <dbReference type="ARBA" id="ARBA00023295"/>
    </source>
</evidence>
<sequence>MYEWTTEQRYASYSTYSKEYLADLRKKQANSRWHLGYHIQPLSGLMNDPNGFSYFNNEWQLFYQNFPYGPVHGVKSWRHIASPDLLHWEDRGEGLMPHEPYTTQGVYSGSAISVGDRLFIMYTGNVRTEDGGRISTQLGAWMDKDGNIEEIPEPLIAHQPDWYTGHFRDPQIIHQNGQYYAILGAQQESRTGRILIYHAPKPEGPWTLQGPLDFGYDNLGCYMVECPNLAFVDGKVALLFCPQGMDHNVFDYENIYPNVYLIADGIDWANGRLINPGPLHNVDEGFDGYATQVVNGPHDETYSVTWLGESEVKDVSDTEGWHGCYSLVRKLSVAGDRLVQTPVISGAEGDAFSPVRAKLGLQECIRFNLTNASHFVATVGDGQESLQLTVKDGYATIDRSGVPSTEPEIYGSTRRMKLDDDAHELALYLDRSCFELYADGGLSVLSGRYFPTNPDDWQLTIEDAKDVQVSGVHLRTIY</sequence>
<protein>
    <recommendedName>
        <fullName evidence="4 8">Sucrose-6-phosphate hydrolase</fullName>
        <ecNumber evidence="3 8">3.2.1.26</ecNumber>
    </recommendedName>
    <alternativeName>
        <fullName evidence="7 8">Invertase</fullName>
    </alternativeName>
</protein>
<comment type="catalytic activity">
    <reaction evidence="8">
        <text>Hydrolysis of terminal non-reducing beta-D-fructofuranoside residues in beta-D-fructofuranosides.</text>
        <dbReference type="EC" id="3.2.1.26"/>
    </reaction>
</comment>
<dbReference type="Gene3D" id="2.60.120.560">
    <property type="entry name" value="Exo-inulinase, domain 1"/>
    <property type="match status" value="1"/>
</dbReference>
<dbReference type="InterPro" id="IPR051214">
    <property type="entry name" value="GH32_Enzymes"/>
</dbReference>
<organism evidence="10 11">
    <name type="scientific">Lacticaseibacillus pabuli</name>
    <dbReference type="NCBI Taxonomy" id="3025672"/>
    <lineage>
        <taxon>Bacteria</taxon>
        <taxon>Bacillati</taxon>
        <taxon>Bacillota</taxon>
        <taxon>Bacilli</taxon>
        <taxon>Lactobacillales</taxon>
        <taxon>Lactobacillaceae</taxon>
        <taxon>Lacticaseibacillus</taxon>
    </lineage>
</organism>
<keyword evidence="11" id="KW-1185">Reference proteome</keyword>
<dbReference type="EMBL" id="CP117884">
    <property type="protein sequence ID" value="WDF82397.1"/>
    <property type="molecule type" value="Genomic_DNA"/>
</dbReference>
<evidence type="ECO:0000256" key="1">
    <source>
        <dbReference type="ARBA" id="ARBA00004914"/>
    </source>
</evidence>
<comment type="similarity">
    <text evidence="2 8">Belongs to the glycosyl hydrolase 32 family.</text>
</comment>
<dbReference type="PANTHER" id="PTHR43101">
    <property type="entry name" value="BETA-FRUCTOSIDASE"/>
    <property type="match status" value="1"/>
</dbReference>
<dbReference type="RefSeq" id="WP_274259816.1">
    <property type="nucleotide sequence ID" value="NZ_CP117884.1"/>
</dbReference>
<keyword evidence="8" id="KW-0963">Cytoplasm</keyword>
<gene>
    <name evidence="10" type="ORF">PQ472_10970</name>
</gene>
<evidence type="ECO:0000313" key="11">
    <source>
        <dbReference type="Proteomes" id="UP001220377"/>
    </source>
</evidence>
<keyword evidence="5 8" id="KW-0378">Hydrolase</keyword>
<feature type="domain" description="Glycosyl hydrolase family 32 N-terminal" evidence="9">
    <location>
        <begin position="38"/>
        <end position="342"/>
    </location>
</feature>
<dbReference type="PROSITE" id="PS00609">
    <property type="entry name" value="GLYCOSYL_HYDROL_F32"/>
    <property type="match status" value="1"/>
</dbReference>
<dbReference type="InterPro" id="IPR001362">
    <property type="entry name" value="Glyco_hydro_32"/>
</dbReference>
<proteinExistence type="inferred from homology"/>
<dbReference type="InterPro" id="IPR013148">
    <property type="entry name" value="Glyco_hydro_32_N"/>
</dbReference>
<comment type="subcellular location">
    <subcellularLocation>
        <location evidence="8">Cytoplasm</location>
    </subcellularLocation>
</comment>
<evidence type="ECO:0000259" key="9">
    <source>
        <dbReference type="Pfam" id="PF00251"/>
    </source>
</evidence>
<dbReference type="SUPFAM" id="SSF75005">
    <property type="entry name" value="Arabinanase/levansucrase/invertase"/>
    <property type="match status" value="1"/>
</dbReference>
<accession>A0ABY7WQC4</accession>
<dbReference type="CDD" id="cd18623">
    <property type="entry name" value="GH32_ScrB-like"/>
    <property type="match status" value="1"/>
</dbReference>
<dbReference type="Proteomes" id="UP001220377">
    <property type="component" value="Chromosome"/>
</dbReference>
<comment type="pathway">
    <text evidence="1 8">Glycan biosynthesis; sucrose metabolism.</text>
</comment>
<evidence type="ECO:0000256" key="7">
    <source>
        <dbReference type="ARBA" id="ARBA00033367"/>
    </source>
</evidence>
<dbReference type="PANTHER" id="PTHR43101:SF1">
    <property type="entry name" value="BETA-FRUCTOSIDASE"/>
    <property type="match status" value="1"/>
</dbReference>
<comment type="function">
    <text evidence="8">Enables the bacterium to metabolize sucrose as a sole carbon source.</text>
</comment>
<dbReference type="InterPro" id="IPR013320">
    <property type="entry name" value="ConA-like_dom_sf"/>
</dbReference>